<evidence type="ECO:0008006" key="3">
    <source>
        <dbReference type="Google" id="ProtNLM"/>
    </source>
</evidence>
<keyword evidence="2" id="KW-1185">Reference proteome</keyword>
<dbReference type="Proteomes" id="UP001500459">
    <property type="component" value="Unassembled WGS sequence"/>
</dbReference>
<protein>
    <recommendedName>
        <fullName evidence="3">Lipoprotein</fullName>
    </recommendedName>
</protein>
<evidence type="ECO:0000313" key="1">
    <source>
        <dbReference type="EMBL" id="GAA3520416.1"/>
    </source>
</evidence>
<organism evidence="1 2">
    <name type="scientific">Aquimarina addita</name>
    <dbReference type="NCBI Taxonomy" id="870485"/>
    <lineage>
        <taxon>Bacteria</taxon>
        <taxon>Pseudomonadati</taxon>
        <taxon>Bacteroidota</taxon>
        <taxon>Flavobacteriia</taxon>
        <taxon>Flavobacteriales</taxon>
        <taxon>Flavobacteriaceae</taxon>
        <taxon>Aquimarina</taxon>
    </lineage>
</organism>
<evidence type="ECO:0000313" key="2">
    <source>
        <dbReference type="Proteomes" id="UP001500459"/>
    </source>
</evidence>
<proteinExistence type="predicted"/>
<name>A0ABP6UWC6_9FLAO</name>
<comment type="caution">
    <text evidence="1">The sequence shown here is derived from an EMBL/GenBank/DDBJ whole genome shotgun (WGS) entry which is preliminary data.</text>
</comment>
<dbReference type="RefSeq" id="WP_344930217.1">
    <property type="nucleotide sequence ID" value="NZ_BAABCW010000023.1"/>
</dbReference>
<reference evidence="2" key="1">
    <citation type="journal article" date="2019" name="Int. J. Syst. Evol. Microbiol.">
        <title>The Global Catalogue of Microorganisms (GCM) 10K type strain sequencing project: providing services to taxonomists for standard genome sequencing and annotation.</title>
        <authorList>
            <consortium name="The Broad Institute Genomics Platform"/>
            <consortium name="The Broad Institute Genome Sequencing Center for Infectious Disease"/>
            <person name="Wu L."/>
            <person name="Ma J."/>
        </authorList>
    </citation>
    <scope>NUCLEOTIDE SEQUENCE [LARGE SCALE GENOMIC DNA]</scope>
    <source>
        <strain evidence="2">JCM 17106</strain>
    </source>
</reference>
<accession>A0ABP6UWC6</accession>
<dbReference type="EMBL" id="BAABCW010000023">
    <property type="protein sequence ID" value="GAA3520416.1"/>
    <property type="molecule type" value="Genomic_DNA"/>
</dbReference>
<sequence length="152" mass="17073">MRKSITIFILPLLIIACSALTGEEIARLSINKLSSENNLIIKEATLDLKKGDEIAIWSDMDYSYEGDSSLLFKIEILKDGVSLESFVIDPTDKNITINEVTTSVFNKTNSSFSGKNSEIEIEEDGTYTFKGFLFTEYNSNLEINKAEIVLKR</sequence>
<gene>
    <name evidence="1" type="ORF">GCM10022393_38320</name>
</gene>
<dbReference type="PROSITE" id="PS51257">
    <property type="entry name" value="PROKAR_LIPOPROTEIN"/>
    <property type="match status" value="1"/>
</dbReference>